<dbReference type="Proteomes" id="UP001152484">
    <property type="component" value="Unassembled WGS sequence"/>
</dbReference>
<feature type="transmembrane region" description="Helical" evidence="2">
    <location>
        <begin position="324"/>
        <end position="342"/>
    </location>
</feature>
<dbReference type="AlphaFoldDB" id="A0A9P0ZMJ3"/>
<evidence type="ECO:0000313" key="4">
    <source>
        <dbReference type="Proteomes" id="UP001152484"/>
    </source>
</evidence>
<feature type="compositionally biased region" description="Basic and acidic residues" evidence="1">
    <location>
        <begin position="241"/>
        <end position="260"/>
    </location>
</feature>
<keyword evidence="2" id="KW-0472">Membrane</keyword>
<protein>
    <submittedName>
        <fullName evidence="3">Uncharacterized protein</fullName>
    </submittedName>
</protein>
<keyword evidence="2" id="KW-0812">Transmembrane</keyword>
<feature type="compositionally biased region" description="Polar residues" evidence="1">
    <location>
        <begin position="213"/>
        <end position="240"/>
    </location>
</feature>
<proteinExistence type="predicted"/>
<keyword evidence="4" id="KW-1185">Reference proteome</keyword>
<feature type="compositionally biased region" description="Polar residues" evidence="1">
    <location>
        <begin position="135"/>
        <end position="155"/>
    </location>
</feature>
<organism evidence="3 4">
    <name type="scientific">Cuscuta europaea</name>
    <name type="common">European dodder</name>
    <dbReference type="NCBI Taxonomy" id="41803"/>
    <lineage>
        <taxon>Eukaryota</taxon>
        <taxon>Viridiplantae</taxon>
        <taxon>Streptophyta</taxon>
        <taxon>Embryophyta</taxon>
        <taxon>Tracheophyta</taxon>
        <taxon>Spermatophyta</taxon>
        <taxon>Magnoliopsida</taxon>
        <taxon>eudicotyledons</taxon>
        <taxon>Gunneridae</taxon>
        <taxon>Pentapetalae</taxon>
        <taxon>asterids</taxon>
        <taxon>lamiids</taxon>
        <taxon>Solanales</taxon>
        <taxon>Convolvulaceae</taxon>
        <taxon>Cuscuteae</taxon>
        <taxon>Cuscuta</taxon>
        <taxon>Cuscuta subgen. Cuscuta</taxon>
    </lineage>
</organism>
<evidence type="ECO:0000313" key="3">
    <source>
        <dbReference type="EMBL" id="CAH9108100.1"/>
    </source>
</evidence>
<comment type="caution">
    <text evidence="3">The sequence shown here is derived from an EMBL/GenBank/DDBJ whole genome shotgun (WGS) entry which is preliminary data.</text>
</comment>
<name>A0A9P0ZMJ3_CUSEU</name>
<feature type="region of interest" description="Disordered" evidence="1">
    <location>
        <begin position="117"/>
        <end position="286"/>
    </location>
</feature>
<sequence>MNSNMQKLFDSKKSMFEEHVKRSTLSNKDDGSRIIRIPLPPGTQKEELAIRITGAGLIKIRWNPKGVSETIHMTVPIPISQDHDRDETKASFDPVGVALNLIQPPLKHKIPPTTNYYILSPVQKNPDASNREAPKTTQPPLKHNTPPTTIVQDPLQQKPDANNRETPKRTTQPPLKHNIPPTTIVQDPVQQNPDANIREAPKTTQPPLEHNIPPTTIVQDPMQQNPNANNRKAPKTTQSIDRSDQNDGNAKRRVEDERDGGGSLEYRTTKSKSMGNQEEERHTRTPAAAAATMTEVAAGHSVADAAAAYLEGAKKLIRTHRRELLNVAVGLAILGISMYVVTGRGRHD</sequence>
<dbReference type="OrthoDB" id="1317777at2759"/>
<gene>
    <name evidence="3" type="ORF">CEURO_LOCUS17980</name>
</gene>
<keyword evidence="2" id="KW-1133">Transmembrane helix</keyword>
<dbReference type="EMBL" id="CAMAPE010000051">
    <property type="protein sequence ID" value="CAH9108100.1"/>
    <property type="molecule type" value="Genomic_DNA"/>
</dbReference>
<accession>A0A9P0ZMJ3</accession>
<feature type="compositionally biased region" description="Polar residues" evidence="1">
    <location>
        <begin position="180"/>
        <end position="194"/>
    </location>
</feature>
<evidence type="ECO:0000256" key="2">
    <source>
        <dbReference type="SAM" id="Phobius"/>
    </source>
</evidence>
<reference evidence="3" key="1">
    <citation type="submission" date="2022-07" db="EMBL/GenBank/DDBJ databases">
        <authorList>
            <person name="Macas J."/>
            <person name="Novak P."/>
            <person name="Neumann P."/>
        </authorList>
    </citation>
    <scope>NUCLEOTIDE SEQUENCE</scope>
</reference>
<feature type="compositionally biased region" description="Polar residues" evidence="1">
    <location>
        <begin position="117"/>
        <end position="128"/>
    </location>
</feature>
<evidence type="ECO:0000256" key="1">
    <source>
        <dbReference type="SAM" id="MobiDB-lite"/>
    </source>
</evidence>